<dbReference type="EnsemblPlants" id="AUR62027064-RA">
    <property type="protein sequence ID" value="AUR62027064-RA:cds"/>
    <property type="gene ID" value="AUR62027064"/>
</dbReference>
<keyword evidence="3" id="KW-0804">Transcription</keyword>
<feature type="domain" description="BHLH" evidence="6">
    <location>
        <begin position="144"/>
        <end position="193"/>
    </location>
</feature>
<sequence length="319" mass="36190">MEASMITGFTDMELDDFSFIDHLLQVNSSSLEQIDLFGPPLLPSYEEDTYKKDTNYNQLQVKRSPQIDHHTIVEEKPLIKQHITNNWNSSYEIDHAFTSQDDDYSNMNMLSFSSSSSSINSQNCIPKATQVAKKSSAALASLSQQPKDHIIAERKRREKLNQRFIALTATIPGLKKMDKASVLGDAIKYVKQLEKQVKKLEEVTKTKTIESAVLVKRSRVFEEEENDQFIKEGPLYPEIEAKFSNKDVLIRINCEKKNGVVEKIISHIENLHLVVINSSTLVFGCSSIDATIIAQMDAEFSMTSKDLVRHLHAALKRLL</sequence>
<dbReference type="Gramene" id="AUR62027064-RA">
    <property type="protein sequence ID" value="AUR62027064-RA:cds"/>
    <property type="gene ID" value="AUR62027064"/>
</dbReference>
<dbReference type="AlphaFoldDB" id="A0A803MC71"/>
<keyword evidence="4" id="KW-0539">Nucleus</keyword>
<dbReference type="Proteomes" id="UP000596660">
    <property type="component" value="Unplaced"/>
</dbReference>
<reference evidence="7" key="2">
    <citation type="submission" date="2021-03" db="UniProtKB">
        <authorList>
            <consortium name="EnsemblPlants"/>
        </authorList>
    </citation>
    <scope>IDENTIFICATION</scope>
</reference>
<dbReference type="Pfam" id="PF00010">
    <property type="entry name" value="HLH"/>
    <property type="match status" value="1"/>
</dbReference>
<evidence type="ECO:0000256" key="5">
    <source>
        <dbReference type="SAM" id="Coils"/>
    </source>
</evidence>
<dbReference type="InterPro" id="IPR036638">
    <property type="entry name" value="HLH_DNA-bd_sf"/>
</dbReference>
<keyword evidence="2" id="KW-0805">Transcription regulation</keyword>
<dbReference type="InterPro" id="IPR054502">
    <property type="entry name" value="bHLH-TF_ACT-like_plant"/>
</dbReference>
<dbReference type="SUPFAM" id="SSF47459">
    <property type="entry name" value="HLH, helix-loop-helix DNA-binding domain"/>
    <property type="match status" value="1"/>
</dbReference>
<accession>A0A803MC71</accession>
<dbReference type="PANTHER" id="PTHR45959:SF2">
    <property type="entry name" value="BHLH TRANSCRIPTION FACTOR"/>
    <property type="match status" value="1"/>
</dbReference>
<dbReference type="InterPro" id="IPR011598">
    <property type="entry name" value="bHLH_dom"/>
</dbReference>
<dbReference type="OMA" id="IRINCEK"/>
<keyword evidence="5" id="KW-0175">Coiled coil</keyword>
<feature type="coiled-coil region" evidence="5">
    <location>
        <begin position="183"/>
        <end position="210"/>
    </location>
</feature>
<dbReference type="PROSITE" id="PS50888">
    <property type="entry name" value="BHLH"/>
    <property type="match status" value="1"/>
</dbReference>
<dbReference type="OrthoDB" id="690068at2759"/>
<reference evidence="7" key="1">
    <citation type="journal article" date="2017" name="Nature">
        <title>The genome of Chenopodium quinoa.</title>
        <authorList>
            <person name="Jarvis D.E."/>
            <person name="Ho Y.S."/>
            <person name="Lightfoot D.J."/>
            <person name="Schmoeckel S.M."/>
            <person name="Li B."/>
            <person name="Borm T.J.A."/>
            <person name="Ohyanagi H."/>
            <person name="Mineta K."/>
            <person name="Michell C.T."/>
            <person name="Saber N."/>
            <person name="Kharbatia N.M."/>
            <person name="Rupper R.R."/>
            <person name="Sharp A.R."/>
            <person name="Dally N."/>
            <person name="Boughton B.A."/>
            <person name="Woo Y.H."/>
            <person name="Gao G."/>
            <person name="Schijlen E.G.W.M."/>
            <person name="Guo X."/>
            <person name="Momin A.A."/>
            <person name="Negrao S."/>
            <person name="Al-Babili S."/>
            <person name="Gehring C."/>
            <person name="Roessner U."/>
            <person name="Jung C."/>
            <person name="Murphy K."/>
            <person name="Arold S.T."/>
            <person name="Gojobori T."/>
            <person name="van der Linden C.G."/>
            <person name="van Loo E.N."/>
            <person name="Jellen E.N."/>
            <person name="Maughan P.J."/>
            <person name="Tester M."/>
        </authorList>
    </citation>
    <scope>NUCLEOTIDE SEQUENCE [LARGE SCALE GENOMIC DNA]</scope>
    <source>
        <strain evidence="7">cv. PI 614886</strain>
    </source>
</reference>
<evidence type="ECO:0000256" key="4">
    <source>
        <dbReference type="ARBA" id="ARBA00023242"/>
    </source>
</evidence>
<dbReference type="PANTHER" id="PTHR45959">
    <property type="entry name" value="BHLH TRANSCRIPTION FACTOR"/>
    <property type="match status" value="1"/>
</dbReference>
<evidence type="ECO:0000256" key="1">
    <source>
        <dbReference type="ARBA" id="ARBA00004123"/>
    </source>
</evidence>
<dbReference type="GeneID" id="110740143"/>
<evidence type="ECO:0000259" key="6">
    <source>
        <dbReference type="PROSITE" id="PS50888"/>
    </source>
</evidence>
<dbReference type="GO" id="GO:0046983">
    <property type="term" value="F:protein dimerization activity"/>
    <property type="evidence" value="ECO:0007669"/>
    <property type="project" value="InterPro"/>
</dbReference>
<proteinExistence type="predicted"/>
<name>A0A803MC71_CHEQI</name>
<dbReference type="KEGG" id="cqi:110740143"/>
<evidence type="ECO:0000256" key="2">
    <source>
        <dbReference type="ARBA" id="ARBA00023015"/>
    </source>
</evidence>
<dbReference type="Pfam" id="PF22754">
    <property type="entry name" value="bHLH-TF_ACT-like_plant"/>
    <property type="match status" value="1"/>
</dbReference>
<keyword evidence="8" id="KW-1185">Reference proteome</keyword>
<dbReference type="SMART" id="SM00353">
    <property type="entry name" value="HLH"/>
    <property type="match status" value="1"/>
</dbReference>
<protein>
    <recommendedName>
        <fullName evidence="6">BHLH domain-containing protein</fullName>
    </recommendedName>
</protein>
<gene>
    <name evidence="7" type="primary">LOC110740143</name>
</gene>
<dbReference type="RefSeq" id="XP_021776330.1">
    <property type="nucleotide sequence ID" value="XM_021920638.1"/>
</dbReference>
<organism evidence="7 8">
    <name type="scientific">Chenopodium quinoa</name>
    <name type="common">Quinoa</name>
    <dbReference type="NCBI Taxonomy" id="63459"/>
    <lineage>
        <taxon>Eukaryota</taxon>
        <taxon>Viridiplantae</taxon>
        <taxon>Streptophyta</taxon>
        <taxon>Embryophyta</taxon>
        <taxon>Tracheophyta</taxon>
        <taxon>Spermatophyta</taxon>
        <taxon>Magnoliopsida</taxon>
        <taxon>eudicotyledons</taxon>
        <taxon>Gunneridae</taxon>
        <taxon>Pentapetalae</taxon>
        <taxon>Caryophyllales</taxon>
        <taxon>Chenopodiaceae</taxon>
        <taxon>Chenopodioideae</taxon>
        <taxon>Atripliceae</taxon>
        <taxon>Chenopodium</taxon>
    </lineage>
</organism>
<comment type="subcellular location">
    <subcellularLocation>
        <location evidence="1">Nucleus</location>
    </subcellularLocation>
</comment>
<evidence type="ECO:0000313" key="8">
    <source>
        <dbReference type="Proteomes" id="UP000596660"/>
    </source>
</evidence>
<dbReference type="Gene3D" id="4.10.280.10">
    <property type="entry name" value="Helix-loop-helix DNA-binding domain"/>
    <property type="match status" value="1"/>
</dbReference>
<dbReference type="InterPro" id="IPR052610">
    <property type="entry name" value="bHLH_transcription_regulator"/>
</dbReference>
<dbReference type="GO" id="GO:0005634">
    <property type="term" value="C:nucleus"/>
    <property type="evidence" value="ECO:0007669"/>
    <property type="project" value="UniProtKB-SubCell"/>
</dbReference>
<evidence type="ECO:0000256" key="3">
    <source>
        <dbReference type="ARBA" id="ARBA00023163"/>
    </source>
</evidence>
<evidence type="ECO:0000313" key="7">
    <source>
        <dbReference type="EnsemblPlants" id="AUR62027064-RA:cds"/>
    </source>
</evidence>